<comment type="caution">
    <text evidence="2">The sequence shown here is derived from an EMBL/GenBank/DDBJ whole genome shotgun (WGS) entry which is preliminary data.</text>
</comment>
<organism evidence="2 3">
    <name type="scientific">Ambispora gerdemannii</name>
    <dbReference type="NCBI Taxonomy" id="144530"/>
    <lineage>
        <taxon>Eukaryota</taxon>
        <taxon>Fungi</taxon>
        <taxon>Fungi incertae sedis</taxon>
        <taxon>Mucoromycota</taxon>
        <taxon>Glomeromycotina</taxon>
        <taxon>Glomeromycetes</taxon>
        <taxon>Archaeosporales</taxon>
        <taxon>Ambisporaceae</taxon>
        <taxon>Ambispora</taxon>
    </lineage>
</organism>
<evidence type="ECO:0000256" key="1">
    <source>
        <dbReference type="SAM" id="MobiDB-lite"/>
    </source>
</evidence>
<evidence type="ECO:0000313" key="2">
    <source>
        <dbReference type="EMBL" id="CAG8564437.1"/>
    </source>
</evidence>
<proteinExistence type="predicted"/>
<dbReference type="EMBL" id="CAJVPL010001314">
    <property type="protein sequence ID" value="CAG8564437.1"/>
    <property type="molecule type" value="Genomic_DNA"/>
</dbReference>
<protein>
    <submittedName>
        <fullName evidence="2">2968_t:CDS:1</fullName>
    </submittedName>
</protein>
<sequence>MNSNTNQEMFPFTDDNYNLLRYSYSVDEDAARLDELHQTEQQHDESANIWSNFIEGPDLPILNENFLFDLDRSFDSEIPIIEVEFIPFSDLQPNHSTIDNEVPQVEDIPANQQDEDSSSTPPES</sequence>
<keyword evidence="3" id="KW-1185">Reference proteome</keyword>
<dbReference type="AlphaFoldDB" id="A0A9N9BFY2"/>
<name>A0A9N9BFY2_9GLOM</name>
<gene>
    <name evidence="2" type="ORF">AGERDE_LOCUS7314</name>
</gene>
<accession>A0A9N9BFY2</accession>
<feature type="region of interest" description="Disordered" evidence="1">
    <location>
        <begin position="91"/>
        <end position="124"/>
    </location>
</feature>
<evidence type="ECO:0000313" key="3">
    <source>
        <dbReference type="Proteomes" id="UP000789831"/>
    </source>
</evidence>
<dbReference type="Proteomes" id="UP000789831">
    <property type="component" value="Unassembled WGS sequence"/>
</dbReference>
<reference evidence="2" key="1">
    <citation type="submission" date="2021-06" db="EMBL/GenBank/DDBJ databases">
        <authorList>
            <person name="Kallberg Y."/>
            <person name="Tangrot J."/>
            <person name="Rosling A."/>
        </authorList>
    </citation>
    <scope>NUCLEOTIDE SEQUENCE</scope>
    <source>
        <strain evidence="2">MT106</strain>
    </source>
</reference>